<evidence type="ECO:0000259" key="7">
    <source>
        <dbReference type="Pfam" id="PF01035"/>
    </source>
</evidence>
<evidence type="ECO:0000313" key="9">
    <source>
        <dbReference type="EMBL" id="MFC3145179.1"/>
    </source>
</evidence>
<dbReference type="InterPro" id="IPR008332">
    <property type="entry name" value="MethylG_MeTrfase_N"/>
</dbReference>
<dbReference type="InterPro" id="IPR036631">
    <property type="entry name" value="MGMT_N_sf"/>
</dbReference>
<reference evidence="10" key="1">
    <citation type="journal article" date="2019" name="Int. J. Syst. Evol. Microbiol.">
        <title>The Global Catalogue of Microorganisms (GCM) 10K type strain sequencing project: providing services to taxonomists for standard genome sequencing and annotation.</title>
        <authorList>
            <consortium name="The Broad Institute Genomics Platform"/>
            <consortium name="The Broad Institute Genome Sequencing Center for Infectious Disease"/>
            <person name="Wu L."/>
            <person name="Ma J."/>
        </authorList>
    </citation>
    <scope>NUCLEOTIDE SEQUENCE [LARGE SCALE GENOMIC DNA]</scope>
    <source>
        <strain evidence="10">KCTC 52366</strain>
    </source>
</reference>
<dbReference type="RefSeq" id="WP_275634553.1">
    <property type="nucleotide sequence ID" value="NZ_JARGYD010000010.1"/>
</dbReference>
<dbReference type="InterPro" id="IPR001497">
    <property type="entry name" value="MethylDNA_cys_MeTrfase_AS"/>
</dbReference>
<dbReference type="PANTHER" id="PTHR10815">
    <property type="entry name" value="METHYLATED-DNA--PROTEIN-CYSTEINE METHYLTRANSFERASE"/>
    <property type="match status" value="1"/>
</dbReference>
<comment type="catalytic activity">
    <reaction evidence="1">
        <text>a 4-O-methyl-thymidine in DNA + L-cysteinyl-[protein] = a thymidine in DNA + S-methyl-L-cysteinyl-[protein]</text>
        <dbReference type="Rhea" id="RHEA:53428"/>
        <dbReference type="Rhea" id="RHEA-COMP:10131"/>
        <dbReference type="Rhea" id="RHEA-COMP:10132"/>
        <dbReference type="Rhea" id="RHEA-COMP:13555"/>
        <dbReference type="Rhea" id="RHEA-COMP:13556"/>
        <dbReference type="ChEBI" id="CHEBI:29950"/>
        <dbReference type="ChEBI" id="CHEBI:82612"/>
        <dbReference type="ChEBI" id="CHEBI:137386"/>
        <dbReference type="ChEBI" id="CHEBI:137387"/>
        <dbReference type="EC" id="2.1.1.63"/>
    </reaction>
</comment>
<dbReference type="InterPro" id="IPR036217">
    <property type="entry name" value="MethylDNA_cys_MeTrfase_DNAb"/>
</dbReference>
<dbReference type="EMBL" id="JBHRTB010000010">
    <property type="protein sequence ID" value="MFC3145179.1"/>
    <property type="molecule type" value="Genomic_DNA"/>
</dbReference>
<organism evidence="9 10">
    <name type="scientific">Psychromarinibacter halotolerans</name>
    <dbReference type="NCBI Taxonomy" id="1775175"/>
    <lineage>
        <taxon>Bacteria</taxon>
        <taxon>Pseudomonadati</taxon>
        <taxon>Pseudomonadota</taxon>
        <taxon>Alphaproteobacteria</taxon>
        <taxon>Rhodobacterales</taxon>
        <taxon>Paracoccaceae</taxon>
        <taxon>Psychromarinibacter</taxon>
    </lineage>
</organism>
<evidence type="ECO:0000313" key="10">
    <source>
        <dbReference type="Proteomes" id="UP001595632"/>
    </source>
</evidence>
<dbReference type="Proteomes" id="UP001595632">
    <property type="component" value="Unassembled WGS sequence"/>
</dbReference>
<evidence type="ECO:0000256" key="2">
    <source>
        <dbReference type="ARBA" id="ARBA00022603"/>
    </source>
</evidence>
<comment type="catalytic activity">
    <reaction evidence="6">
        <text>a 6-O-methyl-2'-deoxyguanosine in DNA + L-cysteinyl-[protein] = S-methyl-L-cysteinyl-[protein] + a 2'-deoxyguanosine in DNA</text>
        <dbReference type="Rhea" id="RHEA:24000"/>
        <dbReference type="Rhea" id="RHEA-COMP:10131"/>
        <dbReference type="Rhea" id="RHEA-COMP:10132"/>
        <dbReference type="Rhea" id="RHEA-COMP:11367"/>
        <dbReference type="Rhea" id="RHEA-COMP:11368"/>
        <dbReference type="ChEBI" id="CHEBI:29950"/>
        <dbReference type="ChEBI" id="CHEBI:82612"/>
        <dbReference type="ChEBI" id="CHEBI:85445"/>
        <dbReference type="ChEBI" id="CHEBI:85448"/>
        <dbReference type="EC" id="2.1.1.63"/>
    </reaction>
</comment>
<dbReference type="InterPro" id="IPR036388">
    <property type="entry name" value="WH-like_DNA-bd_sf"/>
</dbReference>
<evidence type="ECO:0000256" key="5">
    <source>
        <dbReference type="ARBA" id="ARBA00023204"/>
    </source>
</evidence>
<dbReference type="CDD" id="cd06445">
    <property type="entry name" value="ATase"/>
    <property type="match status" value="1"/>
</dbReference>
<evidence type="ECO:0000256" key="1">
    <source>
        <dbReference type="ARBA" id="ARBA00001286"/>
    </source>
</evidence>
<protein>
    <submittedName>
        <fullName evidence="9">Methylated-DNA--[protein]-cysteine S-methyltransferase</fullName>
        <ecNumber evidence="9">2.1.1.63</ecNumber>
    </submittedName>
</protein>
<evidence type="ECO:0000256" key="6">
    <source>
        <dbReference type="ARBA" id="ARBA00049348"/>
    </source>
</evidence>
<dbReference type="SUPFAM" id="SSF53155">
    <property type="entry name" value="Methylated DNA-protein cysteine methyltransferase domain"/>
    <property type="match status" value="1"/>
</dbReference>
<evidence type="ECO:0000256" key="4">
    <source>
        <dbReference type="ARBA" id="ARBA00022763"/>
    </source>
</evidence>
<dbReference type="Gene3D" id="3.30.160.70">
    <property type="entry name" value="Methylated DNA-protein cysteine methyltransferase domain"/>
    <property type="match status" value="1"/>
</dbReference>
<dbReference type="GO" id="GO:0032259">
    <property type="term" value="P:methylation"/>
    <property type="evidence" value="ECO:0007669"/>
    <property type="project" value="UniProtKB-KW"/>
</dbReference>
<feature type="domain" description="Methylated-DNA-[protein]-cysteine S-methyltransferase DNA binding" evidence="7">
    <location>
        <begin position="77"/>
        <end position="153"/>
    </location>
</feature>
<keyword evidence="5" id="KW-0234">DNA repair</keyword>
<dbReference type="Gene3D" id="1.10.10.10">
    <property type="entry name" value="Winged helix-like DNA-binding domain superfamily/Winged helix DNA-binding domain"/>
    <property type="match status" value="1"/>
</dbReference>
<dbReference type="GO" id="GO:0003908">
    <property type="term" value="F:methylated-DNA-[protein]-cysteine S-methyltransferase activity"/>
    <property type="evidence" value="ECO:0007669"/>
    <property type="project" value="UniProtKB-EC"/>
</dbReference>
<dbReference type="Pfam" id="PF01035">
    <property type="entry name" value="DNA_binding_1"/>
    <property type="match status" value="1"/>
</dbReference>
<accession>A0ABV7GYB2</accession>
<keyword evidence="2 9" id="KW-0489">Methyltransferase</keyword>
<name>A0ABV7GYB2_9RHOB</name>
<dbReference type="Pfam" id="PF02870">
    <property type="entry name" value="Methyltransf_1N"/>
    <property type="match status" value="1"/>
</dbReference>
<gene>
    <name evidence="9" type="ORF">ACFOGP_20835</name>
</gene>
<dbReference type="PANTHER" id="PTHR10815:SF13">
    <property type="entry name" value="METHYLATED-DNA--PROTEIN-CYSTEINE METHYLTRANSFERASE"/>
    <property type="match status" value="1"/>
</dbReference>
<keyword evidence="4" id="KW-0227">DNA damage</keyword>
<evidence type="ECO:0000259" key="8">
    <source>
        <dbReference type="Pfam" id="PF02870"/>
    </source>
</evidence>
<keyword evidence="3 9" id="KW-0808">Transferase</keyword>
<comment type="caution">
    <text evidence="9">The sequence shown here is derived from an EMBL/GenBank/DDBJ whole genome shotgun (WGS) entry which is preliminary data.</text>
</comment>
<dbReference type="SUPFAM" id="SSF46767">
    <property type="entry name" value="Methylated DNA-protein cysteine methyltransferase, C-terminal domain"/>
    <property type="match status" value="1"/>
</dbReference>
<keyword evidence="10" id="KW-1185">Reference proteome</keyword>
<dbReference type="InterPro" id="IPR014048">
    <property type="entry name" value="MethylDNA_cys_MeTrfase_DNA-bd"/>
</dbReference>
<proteinExistence type="predicted"/>
<evidence type="ECO:0000256" key="3">
    <source>
        <dbReference type="ARBA" id="ARBA00022679"/>
    </source>
</evidence>
<dbReference type="EC" id="2.1.1.63" evidence="9"/>
<sequence>MKTVQQRAGLATPVGPVWVEAVDGAITCAGWGTDRDSLDGPDAPLLAQTIAELRAYFDGRLTRFTVPLNPGVTGLSARVLDAMLAIPLGETRTYGDLARDLNAPAQAIGQACGGNPIPILIPCHRILSSTGLGGYSGAGGVETKVALLKLEGAASLLI</sequence>
<dbReference type="NCBIfam" id="TIGR00589">
    <property type="entry name" value="ogt"/>
    <property type="match status" value="1"/>
</dbReference>
<dbReference type="PROSITE" id="PS00374">
    <property type="entry name" value="MGMT"/>
    <property type="match status" value="1"/>
</dbReference>
<feature type="domain" description="Methylguanine DNA methyltransferase ribonuclease-like" evidence="8">
    <location>
        <begin position="11"/>
        <end position="69"/>
    </location>
</feature>